<reference evidence="1 2" key="1">
    <citation type="journal article" date="2014" name="BMC Genomics">
        <title>Genome and secretome analysis of the hemibiotrophic fungal pathogen, Moniliophthora roreri, which causes frosty pod rot disease of cacao: mechanisms of the biotrophic and necrotrophic phases.</title>
        <authorList>
            <person name="Meinhardt L.W."/>
            <person name="Costa G.G.L."/>
            <person name="Thomazella D.P.T."/>
            <person name="Teixeira P.J.P.L."/>
            <person name="Carazzolle M.F."/>
            <person name="Schuster S.C."/>
            <person name="Carlson J.E."/>
            <person name="Guiltinan M.J."/>
            <person name="Mieczkowski P."/>
            <person name="Farmer A."/>
            <person name="Ramaraj T."/>
            <person name="Crozier J."/>
            <person name="Davis R.E."/>
            <person name="Shao J."/>
            <person name="Melnick R.L."/>
            <person name="Pereira G.A.G."/>
            <person name="Bailey B.A."/>
        </authorList>
    </citation>
    <scope>NUCLEOTIDE SEQUENCE [LARGE SCALE GENOMIC DNA]</scope>
    <source>
        <strain evidence="1 2">MCA 2997</strain>
    </source>
</reference>
<name>V2XS83_MONRO</name>
<dbReference type="STRING" id="1381753.V2XS83"/>
<dbReference type="Proteomes" id="UP000017559">
    <property type="component" value="Unassembled WGS sequence"/>
</dbReference>
<proteinExistence type="predicted"/>
<dbReference type="EMBL" id="AWSO01000068">
    <property type="protein sequence ID" value="ESK95696.1"/>
    <property type="molecule type" value="Genomic_DNA"/>
</dbReference>
<accession>V2XS83</accession>
<dbReference type="Gene3D" id="3.40.50.150">
    <property type="entry name" value="Vaccinia Virus protein VP39"/>
    <property type="match status" value="1"/>
</dbReference>
<evidence type="ECO:0000313" key="2">
    <source>
        <dbReference type="Proteomes" id="UP000017559"/>
    </source>
</evidence>
<organism evidence="1 2">
    <name type="scientific">Moniliophthora roreri (strain MCA 2997)</name>
    <name type="common">Cocoa frosty pod rot fungus</name>
    <name type="synonym">Crinipellis roreri</name>
    <dbReference type="NCBI Taxonomy" id="1381753"/>
    <lineage>
        <taxon>Eukaryota</taxon>
        <taxon>Fungi</taxon>
        <taxon>Dikarya</taxon>
        <taxon>Basidiomycota</taxon>
        <taxon>Agaricomycotina</taxon>
        <taxon>Agaricomycetes</taxon>
        <taxon>Agaricomycetidae</taxon>
        <taxon>Agaricales</taxon>
        <taxon>Marasmiineae</taxon>
        <taxon>Marasmiaceae</taxon>
        <taxon>Moniliophthora</taxon>
    </lineage>
</organism>
<evidence type="ECO:0000313" key="1">
    <source>
        <dbReference type="EMBL" id="ESK95696.1"/>
    </source>
</evidence>
<dbReference type="Pfam" id="PF13578">
    <property type="entry name" value="Methyltransf_24"/>
    <property type="match status" value="1"/>
</dbReference>
<dbReference type="SUPFAM" id="SSF53335">
    <property type="entry name" value="S-adenosyl-L-methionine-dependent methyltransferases"/>
    <property type="match status" value="1"/>
</dbReference>
<dbReference type="HOGENOM" id="CLU_114230_0_0_1"/>
<dbReference type="GO" id="GO:0016740">
    <property type="term" value="F:transferase activity"/>
    <property type="evidence" value="ECO:0007669"/>
    <property type="project" value="UniProtKB-KW"/>
</dbReference>
<sequence>MPDTEAEYLFTPTQDWFSHNITEWTRFLPLVKRSNPRALEIGSWEGRSAVFLLENLCKDGGEIVCIDHFDLFSTDAGRERYKRIHHNLALTGKPFRVLDQFSVPALMTLLKEEMLSECPGFDWIYVDGSHEADDTFLDSELVWRLARKDAVVIFDDYHWDKEPEDC</sequence>
<comment type="caution">
    <text evidence="1">The sequence shown here is derived from an EMBL/GenBank/DDBJ whole genome shotgun (WGS) entry which is preliminary data.</text>
</comment>
<protein>
    <submittedName>
        <fullName evidence="1">Glycosyltransferase family 8 protein</fullName>
    </submittedName>
</protein>
<gene>
    <name evidence="1" type="ORF">Moror_12563</name>
</gene>
<dbReference type="InterPro" id="IPR029063">
    <property type="entry name" value="SAM-dependent_MTases_sf"/>
</dbReference>
<dbReference type="KEGG" id="mrr:Moror_12563"/>
<dbReference type="AlphaFoldDB" id="V2XS83"/>
<dbReference type="OrthoDB" id="2014201at2759"/>
<keyword evidence="2" id="KW-1185">Reference proteome</keyword>